<keyword evidence="2" id="KW-1185">Reference proteome</keyword>
<dbReference type="GO" id="GO:0006355">
    <property type="term" value="P:regulation of DNA-templated transcription"/>
    <property type="evidence" value="ECO:0007669"/>
    <property type="project" value="InterPro"/>
</dbReference>
<comment type="caution">
    <text evidence="1">The sequence shown here is derived from an EMBL/GenBank/DDBJ whole genome shotgun (WGS) entry which is preliminary data.</text>
</comment>
<protein>
    <submittedName>
        <fullName evidence="1">Pyocin activator PrtN family protein</fullName>
    </submittedName>
</protein>
<name>A0A8J7MS79_9RHOB</name>
<dbReference type="Proteomes" id="UP000619033">
    <property type="component" value="Unassembled WGS sequence"/>
</dbReference>
<proteinExistence type="predicted"/>
<organism evidence="1 2">
    <name type="scientific">Fuscibacter oryzae</name>
    <dbReference type="NCBI Taxonomy" id="2803939"/>
    <lineage>
        <taxon>Bacteria</taxon>
        <taxon>Pseudomonadati</taxon>
        <taxon>Pseudomonadota</taxon>
        <taxon>Alphaproteobacteria</taxon>
        <taxon>Rhodobacterales</taxon>
        <taxon>Paracoccaceae</taxon>
        <taxon>Fuscibacter</taxon>
    </lineage>
</organism>
<evidence type="ECO:0000313" key="1">
    <source>
        <dbReference type="EMBL" id="MBL4929373.1"/>
    </source>
</evidence>
<dbReference type="AlphaFoldDB" id="A0A8J7MS79"/>
<evidence type="ECO:0000313" key="2">
    <source>
        <dbReference type="Proteomes" id="UP000619033"/>
    </source>
</evidence>
<gene>
    <name evidence="1" type="ORF">JI744_14795</name>
</gene>
<reference evidence="1" key="1">
    <citation type="submission" date="2021-01" db="EMBL/GenBank/DDBJ databases">
        <title>Genome seq and assembly of Tabrizicola sp. KVB23.</title>
        <authorList>
            <person name="Chhetri G."/>
        </authorList>
    </citation>
    <scope>NUCLEOTIDE SEQUENCE</scope>
    <source>
        <strain evidence="1">KVB23</strain>
    </source>
</reference>
<accession>A0A8J7MS79</accession>
<dbReference type="InterPro" id="IPR020518">
    <property type="entry name" value="Tscrpt_reg_PrtN"/>
</dbReference>
<dbReference type="EMBL" id="JAESVP010000007">
    <property type="protein sequence ID" value="MBL4929373.1"/>
    <property type="molecule type" value="Genomic_DNA"/>
</dbReference>
<dbReference type="Pfam" id="PF11112">
    <property type="entry name" value="PyocinActivator"/>
    <property type="match status" value="1"/>
</dbReference>
<sequence length="84" mass="9395">MSTAFLLMAQYQGRPVIPIEAVAEDHFRMTTPKLLERISRGEIKLPVVRMSDSQKAAKGVHLSDLADYIDAQADKARKEAQALR</sequence>